<evidence type="ECO:0000256" key="1">
    <source>
        <dbReference type="SAM" id="MobiDB-lite"/>
    </source>
</evidence>
<accession>A0A066XSG8</accession>
<dbReference type="Proteomes" id="UP000027238">
    <property type="component" value="Unassembled WGS sequence"/>
</dbReference>
<evidence type="ECO:0000313" key="2">
    <source>
        <dbReference type="EMBL" id="KDN71807.1"/>
    </source>
</evidence>
<reference evidence="3" key="1">
    <citation type="journal article" date="2014" name="Genome Announc.">
        <title>Draft genome sequence of Colletotrichum sublineola, a destructive pathogen of cultivated sorghum.</title>
        <authorList>
            <person name="Baroncelli R."/>
            <person name="Sanz-Martin J.M."/>
            <person name="Rech G.E."/>
            <person name="Sukno S.A."/>
            <person name="Thon M.R."/>
        </authorList>
    </citation>
    <scope>NUCLEOTIDE SEQUENCE [LARGE SCALE GENOMIC DNA]</scope>
    <source>
        <strain evidence="3">TX430BB</strain>
    </source>
</reference>
<gene>
    <name evidence="2" type="ORF">CSUB01_12107</name>
</gene>
<dbReference type="EMBL" id="JMSE01000117">
    <property type="protein sequence ID" value="KDN71807.1"/>
    <property type="molecule type" value="Genomic_DNA"/>
</dbReference>
<sequence length="369" mass="40337">MSLPPANQNNSDLVDQYDYHQRPTRARAAAFVAANLPPGPPTNQHAALGHHLAYHSSRYDEAAAAQNSAATTAQARRMQALQTLWENWPNEKWFPDGMFSDQYELPAMVASHAASMTKLWCQRRSAATLWDACWGDYDARGQIAPGFFTLAMREAQAIVLTVPVAAEALRKLKVSLGIDYNQGRGAHRGRRRRPEPEPEPEPEPAPVPAPESEPEPEPEPEPAPTPAPASEFPRTSSEGSFDLQLSPAGDALVGAFGSPAAQTPPPVVGQPFQIDEDDDMVIIPDTPWLPRVREIAREGGVEREGFPPGVLWIEFDQICNRRTNGPEASEAFFKWLLESAEDVDTGIVLSQGVQPGGDLFVWVGVRPDG</sequence>
<proteinExistence type="predicted"/>
<comment type="caution">
    <text evidence="2">The sequence shown here is derived from an EMBL/GenBank/DDBJ whole genome shotgun (WGS) entry which is preliminary data.</text>
</comment>
<evidence type="ECO:0000313" key="3">
    <source>
        <dbReference type="Proteomes" id="UP000027238"/>
    </source>
</evidence>
<keyword evidence="3" id="KW-1185">Reference proteome</keyword>
<dbReference type="HOGENOM" id="CLU_750074_0_0_1"/>
<feature type="region of interest" description="Disordered" evidence="1">
    <location>
        <begin position="181"/>
        <end position="245"/>
    </location>
</feature>
<dbReference type="AlphaFoldDB" id="A0A066XSG8"/>
<organism evidence="2 3">
    <name type="scientific">Colletotrichum sublineola</name>
    <name type="common">Sorghum anthracnose fungus</name>
    <dbReference type="NCBI Taxonomy" id="1173701"/>
    <lineage>
        <taxon>Eukaryota</taxon>
        <taxon>Fungi</taxon>
        <taxon>Dikarya</taxon>
        <taxon>Ascomycota</taxon>
        <taxon>Pezizomycotina</taxon>
        <taxon>Sordariomycetes</taxon>
        <taxon>Hypocreomycetidae</taxon>
        <taxon>Glomerellales</taxon>
        <taxon>Glomerellaceae</taxon>
        <taxon>Colletotrichum</taxon>
        <taxon>Colletotrichum graminicola species complex</taxon>
    </lineage>
</organism>
<name>A0A066XSG8_COLSU</name>
<protein>
    <submittedName>
        <fullName evidence="2">Uncharacterized protein</fullName>
    </submittedName>
</protein>